<dbReference type="STRING" id="279113.CPter91_0786"/>
<evidence type="ECO:0000313" key="2">
    <source>
        <dbReference type="Proteomes" id="UP000074561"/>
    </source>
</evidence>
<accession>A0A127PZG7</accession>
<reference evidence="1 2" key="1">
    <citation type="submission" date="2015-11" db="EMBL/GenBank/DDBJ databases">
        <title>Exploring the genomic traits of fungus-feeding bacterial genus Collimonas.</title>
        <authorList>
            <person name="Song C."/>
            <person name="Schmidt R."/>
            <person name="de Jager V."/>
            <person name="Krzyzanowska D."/>
            <person name="Jongedijk E."/>
            <person name="Cankar K."/>
            <person name="Beekwilder J."/>
            <person name="van Veen A."/>
            <person name="de Boer W."/>
            <person name="van Veen J.A."/>
            <person name="Garbeva P."/>
        </authorList>
    </citation>
    <scope>NUCLEOTIDE SEQUENCE [LARGE SCALE GENOMIC DNA]</scope>
    <source>
        <strain evidence="1 2">Ter91</strain>
    </source>
</reference>
<dbReference type="AlphaFoldDB" id="A0A127PZG7"/>
<dbReference type="PATRIC" id="fig|279113.9.peg.790"/>
<organism evidence="1 2">
    <name type="scientific">Collimonas pratensis</name>
    <dbReference type="NCBI Taxonomy" id="279113"/>
    <lineage>
        <taxon>Bacteria</taxon>
        <taxon>Pseudomonadati</taxon>
        <taxon>Pseudomonadota</taxon>
        <taxon>Betaproteobacteria</taxon>
        <taxon>Burkholderiales</taxon>
        <taxon>Oxalobacteraceae</taxon>
        <taxon>Collimonas</taxon>
    </lineage>
</organism>
<sequence length="472" mass="50373">MSGGQNFDDFSNGAAGLSSSNPAATYVMGRHFSSLAADAIMLASNPVRYNSQSYYGSLLMNPDLLGAIQQNGYIGSVNAALPAGAVNKAVAQAMCLMTTSRSYTNTSNPNGIGSAPYLNKTYTGTPVQILTALLADGYPEWSIDGQNDPFWNTSVNNSTGSAYSQVGAWFNACVSNPAYNTTTYPTPTFPAGFAGWVQANNWLIRTFAPKGTVTFGWQDNMWAIGSGFWLHQNLSTAQIAATFSTPVSTWLNTNAPGTISTTGTSAPDFFLFDRYEMDDSASPGAATLYNARSWDNFLSAIGQLSKANNNIPMMLWQIPGSHIPNTKETTPELFQGTAGSYVFSTAPVYFFGDGNLTSNLSNMIAGAASSTNANTAVGDYAVACGATAYNCLTPNSAYKQYLMEYNSLSNNYNWSIDNGKLSLAASNNVFAILWGGGNTTNVIKNFSNTDDHGWLAGKLIKYYANPTPVIPH</sequence>
<dbReference type="KEGG" id="cpra:CPter91_0786"/>
<dbReference type="Proteomes" id="UP000074561">
    <property type="component" value="Chromosome"/>
</dbReference>
<evidence type="ECO:0000313" key="1">
    <source>
        <dbReference type="EMBL" id="AMP03179.1"/>
    </source>
</evidence>
<gene>
    <name evidence="1" type="ORF">CPter91_0786</name>
</gene>
<dbReference type="EMBL" id="CP013234">
    <property type="protein sequence ID" value="AMP03179.1"/>
    <property type="molecule type" value="Genomic_DNA"/>
</dbReference>
<proteinExistence type="predicted"/>
<protein>
    <submittedName>
        <fullName evidence="1">Uncharacterized protein</fullName>
    </submittedName>
</protein>
<name>A0A127PZG7_9BURK</name>